<dbReference type="PANTHER" id="PTHR13008">
    <property type="entry name" value="MAP-KINASE ACTIVATING DEATH DOMAIN PROTEIN MADD /DENN/AEX-3 C.ELEGANS"/>
    <property type="match status" value="1"/>
</dbReference>
<dbReference type="Gene3D" id="3.30.450.200">
    <property type="match status" value="1"/>
</dbReference>
<accession>A0A4S2KAU8</accession>
<dbReference type="GO" id="GO:0005829">
    <property type="term" value="C:cytosol"/>
    <property type="evidence" value="ECO:0007669"/>
    <property type="project" value="TreeGrafter"/>
</dbReference>
<sequence>MDIQKKFLCPRLVDYLAIVGARMPAASRQPVQVPELLRRYPVEDHKDFPLPLDMVYFCQPEGCSSVGPKRTALREATSFTFTLTDKDSGSKNALWDLRELLPTYGESGGRGCRWDFAQEGKVQHHVSQGKLEEEHGEKHGFRFF</sequence>
<gene>
    <name evidence="2" type="ORF">DBV15_05416</name>
</gene>
<keyword evidence="3" id="KW-1185">Reference proteome</keyword>
<dbReference type="GO" id="GO:0005085">
    <property type="term" value="F:guanyl-nucleotide exchange factor activity"/>
    <property type="evidence" value="ECO:0007669"/>
    <property type="project" value="TreeGrafter"/>
</dbReference>
<comment type="caution">
    <text evidence="2">The sequence shown here is derived from an EMBL/GenBank/DDBJ whole genome shotgun (WGS) entry which is preliminary data.</text>
</comment>
<protein>
    <recommendedName>
        <fullName evidence="1">uDENN domain-containing protein</fullName>
    </recommendedName>
</protein>
<dbReference type="InterPro" id="IPR039980">
    <property type="entry name" value="MADD"/>
</dbReference>
<reference evidence="2 3" key="1">
    <citation type="journal article" date="2019" name="Philos. Trans. R. Soc. Lond., B, Biol. Sci.">
        <title>Ant behaviour and brain gene expression of defending hosts depend on the ecological success of the intruding social parasite.</title>
        <authorList>
            <person name="Kaur R."/>
            <person name="Stoldt M."/>
            <person name="Jongepier E."/>
            <person name="Feldmeyer B."/>
            <person name="Menzel F."/>
            <person name="Bornberg-Bauer E."/>
            <person name="Foitzik S."/>
        </authorList>
    </citation>
    <scope>NUCLEOTIDE SEQUENCE [LARGE SCALE GENOMIC DNA]</scope>
    <source>
        <tissue evidence="2">Whole body</tissue>
    </source>
</reference>
<dbReference type="Proteomes" id="UP000310200">
    <property type="component" value="Unassembled WGS sequence"/>
</dbReference>
<feature type="domain" description="uDENN" evidence="1">
    <location>
        <begin position="9"/>
        <end position="95"/>
    </location>
</feature>
<dbReference type="InterPro" id="IPR005113">
    <property type="entry name" value="uDENN_dom"/>
</dbReference>
<dbReference type="Pfam" id="PF03456">
    <property type="entry name" value="uDENN"/>
    <property type="match status" value="1"/>
</dbReference>
<dbReference type="EMBL" id="QBLH01002936">
    <property type="protein sequence ID" value="TGZ46160.1"/>
    <property type="molecule type" value="Genomic_DNA"/>
</dbReference>
<dbReference type="GO" id="GO:0032483">
    <property type="term" value="P:regulation of Rab protein signal transduction"/>
    <property type="evidence" value="ECO:0007669"/>
    <property type="project" value="TreeGrafter"/>
</dbReference>
<dbReference type="STRING" id="300112.A0A4S2KAU8"/>
<evidence type="ECO:0000313" key="3">
    <source>
        <dbReference type="Proteomes" id="UP000310200"/>
    </source>
</evidence>
<name>A0A4S2KAU8_9HYME</name>
<evidence type="ECO:0000313" key="2">
    <source>
        <dbReference type="EMBL" id="TGZ46160.1"/>
    </source>
</evidence>
<proteinExistence type="predicted"/>
<dbReference type="SMART" id="SM00800">
    <property type="entry name" value="uDENN"/>
    <property type="match status" value="1"/>
</dbReference>
<evidence type="ECO:0000259" key="1">
    <source>
        <dbReference type="SMART" id="SM00800"/>
    </source>
</evidence>
<organism evidence="2 3">
    <name type="scientific">Temnothorax longispinosus</name>
    <dbReference type="NCBI Taxonomy" id="300112"/>
    <lineage>
        <taxon>Eukaryota</taxon>
        <taxon>Metazoa</taxon>
        <taxon>Ecdysozoa</taxon>
        <taxon>Arthropoda</taxon>
        <taxon>Hexapoda</taxon>
        <taxon>Insecta</taxon>
        <taxon>Pterygota</taxon>
        <taxon>Neoptera</taxon>
        <taxon>Endopterygota</taxon>
        <taxon>Hymenoptera</taxon>
        <taxon>Apocrita</taxon>
        <taxon>Aculeata</taxon>
        <taxon>Formicoidea</taxon>
        <taxon>Formicidae</taxon>
        <taxon>Myrmicinae</taxon>
        <taxon>Temnothorax</taxon>
    </lineage>
</organism>
<dbReference type="GO" id="GO:0042981">
    <property type="term" value="P:regulation of apoptotic process"/>
    <property type="evidence" value="ECO:0007669"/>
    <property type="project" value="TreeGrafter"/>
</dbReference>
<dbReference type="PANTHER" id="PTHR13008:SF7">
    <property type="entry name" value="MAP KINASE-ACTIVATING DEATH DOMAIN PROTEIN"/>
    <property type="match status" value="1"/>
</dbReference>
<dbReference type="AlphaFoldDB" id="A0A4S2KAU8"/>